<dbReference type="GO" id="GO:0031012">
    <property type="term" value="C:extracellular matrix"/>
    <property type="evidence" value="ECO:0007669"/>
    <property type="project" value="TreeGrafter"/>
</dbReference>
<comment type="similarity">
    <text evidence="2">Belongs to the dermatopontin family.</text>
</comment>
<proteinExistence type="inferred from homology"/>
<dbReference type="GO" id="GO:0005615">
    <property type="term" value="C:extracellular space"/>
    <property type="evidence" value="ECO:0007669"/>
    <property type="project" value="TreeGrafter"/>
</dbReference>
<keyword evidence="4" id="KW-1015">Disulfide bond</keyword>
<dbReference type="PANTHER" id="PTHR15040">
    <property type="entry name" value="DERMATOPONTIN-RELATED"/>
    <property type="match status" value="1"/>
</dbReference>
<comment type="caution">
    <text evidence="5">The sequence shown here is derived from an EMBL/GenBank/DDBJ whole genome shotgun (WGS) entry which is preliminary data.</text>
</comment>
<dbReference type="AlphaFoldDB" id="A0AAV4AQJ4"/>
<organism evidence="5 6">
    <name type="scientific">Plakobranchus ocellatus</name>
    <dbReference type="NCBI Taxonomy" id="259542"/>
    <lineage>
        <taxon>Eukaryota</taxon>
        <taxon>Metazoa</taxon>
        <taxon>Spiralia</taxon>
        <taxon>Lophotrochozoa</taxon>
        <taxon>Mollusca</taxon>
        <taxon>Gastropoda</taxon>
        <taxon>Heterobranchia</taxon>
        <taxon>Euthyneura</taxon>
        <taxon>Panpulmonata</taxon>
        <taxon>Sacoglossa</taxon>
        <taxon>Placobranchoidea</taxon>
        <taxon>Plakobranchidae</taxon>
        <taxon>Plakobranchus</taxon>
    </lineage>
</organism>
<dbReference type="GO" id="GO:0030199">
    <property type="term" value="P:collagen fibril organization"/>
    <property type="evidence" value="ECO:0007669"/>
    <property type="project" value="TreeGrafter"/>
</dbReference>
<dbReference type="InterPro" id="IPR026645">
    <property type="entry name" value="Dermatopontin"/>
</dbReference>
<protein>
    <submittedName>
        <fullName evidence="5">Hemagglutinin/amebocyte aggregation factor-like</fullName>
    </submittedName>
</protein>
<accession>A0AAV4AQJ4</accession>
<evidence type="ECO:0000256" key="2">
    <source>
        <dbReference type="ARBA" id="ARBA00008712"/>
    </source>
</evidence>
<evidence type="ECO:0000256" key="3">
    <source>
        <dbReference type="ARBA" id="ARBA00022525"/>
    </source>
</evidence>
<sequence>DIAQGLGSPSCGKDIGRFLTFGQNMRKSSALALRKDVPQEERYIVPRSTPPPSSADDPLATPLLRRLPYRIRPKPVPTTVISLLQLEVQAIFPKFRRSIMSSVEALFAALTLALIAGAANARFNTSYDRNFRVACPGGQILKAIYSVHNNGKEDRAWRLNCDEAPNEASIPTCLWTGYVNDWDGPVSFMCPSNYVMTGMGSYHNNRVEDRRFRFKCCTQRGYKTSSCSITFYENSWDGMLQYTVPNGKAIVGTTSEHNNRYEDRRFKFIVCDFGQLVPAS</sequence>
<dbReference type="EMBL" id="BLXT01004061">
    <property type="protein sequence ID" value="GFO09207.1"/>
    <property type="molecule type" value="Genomic_DNA"/>
</dbReference>
<dbReference type="PANTHER" id="PTHR15040:SF1">
    <property type="entry name" value="DERMATOPONTIN-LIKE ISOFORM X1"/>
    <property type="match status" value="1"/>
</dbReference>
<keyword evidence="3" id="KW-0964">Secreted</keyword>
<comment type="subcellular location">
    <subcellularLocation>
        <location evidence="1">Secreted</location>
    </subcellularLocation>
</comment>
<reference evidence="5 6" key="1">
    <citation type="journal article" date="2021" name="Elife">
        <title>Chloroplast acquisition without the gene transfer in kleptoplastic sea slugs, Plakobranchus ocellatus.</title>
        <authorList>
            <person name="Maeda T."/>
            <person name="Takahashi S."/>
            <person name="Yoshida T."/>
            <person name="Shimamura S."/>
            <person name="Takaki Y."/>
            <person name="Nagai Y."/>
            <person name="Toyoda A."/>
            <person name="Suzuki Y."/>
            <person name="Arimoto A."/>
            <person name="Ishii H."/>
            <person name="Satoh N."/>
            <person name="Nishiyama T."/>
            <person name="Hasebe M."/>
            <person name="Maruyama T."/>
            <person name="Minagawa J."/>
            <person name="Obokata J."/>
            <person name="Shigenobu S."/>
        </authorList>
    </citation>
    <scope>NUCLEOTIDE SEQUENCE [LARGE SCALE GENOMIC DNA]</scope>
</reference>
<name>A0AAV4AQJ4_9GAST</name>
<evidence type="ECO:0000313" key="6">
    <source>
        <dbReference type="Proteomes" id="UP000735302"/>
    </source>
</evidence>
<keyword evidence="6" id="KW-1185">Reference proteome</keyword>
<dbReference type="Pfam" id="PF14704">
    <property type="entry name" value="DERM"/>
    <property type="match status" value="1"/>
</dbReference>
<evidence type="ECO:0000256" key="1">
    <source>
        <dbReference type="ARBA" id="ARBA00004613"/>
    </source>
</evidence>
<dbReference type="Proteomes" id="UP000735302">
    <property type="component" value="Unassembled WGS sequence"/>
</dbReference>
<gene>
    <name evidence="5" type="ORF">PoB_003571200</name>
</gene>
<evidence type="ECO:0000256" key="4">
    <source>
        <dbReference type="ARBA" id="ARBA00023157"/>
    </source>
</evidence>
<evidence type="ECO:0000313" key="5">
    <source>
        <dbReference type="EMBL" id="GFO09207.1"/>
    </source>
</evidence>
<feature type="non-terminal residue" evidence="5">
    <location>
        <position position="1"/>
    </location>
</feature>